<evidence type="ECO:0000313" key="9">
    <source>
        <dbReference type="Proteomes" id="UP000617734"/>
    </source>
</evidence>
<evidence type="ECO:0000256" key="4">
    <source>
        <dbReference type="ARBA" id="ARBA00022840"/>
    </source>
</evidence>
<protein>
    <submittedName>
        <fullName evidence="8">ABC transporter ATP-binding protein</fullName>
    </submittedName>
</protein>
<dbReference type="RefSeq" id="WP_190210303.1">
    <property type="nucleotide sequence ID" value="NZ_BNBO01000006.1"/>
</dbReference>
<keyword evidence="5" id="KW-0029">Amino-acid transport</keyword>
<comment type="similarity">
    <text evidence="1">Belongs to the ABC transporter superfamily.</text>
</comment>
<dbReference type="PROSITE" id="PS00211">
    <property type="entry name" value="ABC_TRANSPORTER_1"/>
    <property type="match status" value="1"/>
</dbReference>
<dbReference type="InterPro" id="IPR003593">
    <property type="entry name" value="AAA+_ATPase"/>
</dbReference>
<dbReference type="EMBL" id="BNBO01000006">
    <property type="protein sequence ID" value="GHH65666.1"/>
    <property type="molecule type" value="Genomic_DNA"/>
</dbReference>
<keyword evidence="2" id="KW-0813">Transport</keyword>
<dbReference type="GO" id="GO:0005524">
    <property type="term" value="F:ATP binding"/>
    <property type="evidence" value="ECO:0007669"/>
    <property type="project" value="UniProtKB-KW"/>
</dbReference>
<proteinExistence type="inferred from homology"/>
<dbReference type="InterPro" id="IPR027417">
    <property type="entry name" value="P-loop_NTPase"/>
</dbReference>
<dbReference type="InterPro" id="IPR003439">
    <property type="entry name" value="ABC_transporter-like_ATP-bd"/>
</dbReference>
<evidence type="ECO:0000256" key="6">
    <source>
        <dbReference type="SAM" id="MobiDB-lite"/>
    </source>
</evidence>
<reference evidence="8" key="2">
    <citation type="submission" date="2020-09" db="EMBL/GenBank/DDBJ databases">
        <authorList>
            <person name="Sun Q."/>
            <person name="Ohkuma M."/>
        </authorList>
    </citation>
    <scope>NUCLEOTIDE SEQUENCE</scope>
    <source>
        <strain evidence="8">JCM 4646</strain>
    </source>
</reference>
<evidence type="ECO:0000256" key="3">
    <source>
        <dbReference type="ARBA" id="ARBA00022741"/>
    </source>
</evidence>
<dbReference type="SUPFAM" id="SSF52540">
    <property type="entry name" value="P-loop containing nucleoside triphosphate hydrolases"/>
    <property type="match status" value="1"/>
</dbReference>
<comment type="caution">
    <text evidence="8">The sequence shown here is derived from an EMBL/GenBank/DDBJ whole genome shotgun (WGS) entry which is preliminary data.</text>
</comment>
<dbReference type="InterPro" id="IPR052156">
    <property type="entry name" value="BCAA_Transport_ATP-bd_LivF"/>
</dbReference>
<dbReference type="Gene3D" id="3.40.50.300">
    <property type="entry name" value="P-loop containing nucleotide triphosphate hydrolases"/>
    <property type="match status" value="1"/>
</dbReference>
<organism evidence="8 9">
    <name type="scientific">Kitasatospora indigofera</name>
    <dbReference type="NCBI Taxonomy" id="67307"/>
    <lineage>
        <taxon>Bacteria</taxon>
        <taxon>Bacillati</taxon>
        <taxon>Actinomycetota</taxon>
        <taxon>Actinomycetes</taxon>
        <taxon>Kitasatosporales</taxon>
        <taxon>Streptomycetaceae</taxon>
        <taxon>Kitasatospora</taxon>
    </lineage>
</organism>
<keyword evidence="9" id="KW-1185">Reference proteome</keyword>
<dbReference type="Proteomes" id="UP000617734">
    <property type="component" value="Unassembled WGS sequence"/>
</dbReference>
<accession>A0A919KMH0</accession>
<dbReference type="SMART" id="SM00382">
    <property type="entry name" value="AAA"/>
    <property type="match status" value="1"/>
</dbReference>
<evidence type="ECO:0000256" key="5">
    <source>
        <dbReference type="ARBA" id="ARBA00022970"/>
    </source>
</evidence>
<keyword evidence="3" id="KW-0547">Nucleotide-binding</keyword>
<evidence type="ECO:0000313" key="8">
    <source>
        <dbReference type="EMBL" id="GHH65666.1"/>
    </source>
</evidence>
<evidence type="ECO:0000259" key="7">
    <source>
        <dbReference type="PROSITE" id="PS50893"/>
    </source>
</evidence>
<gene>
    <name evidence="8" type="ORF">GCM10018781_18520</name>
</gene>
<keyword evidence="4 8" id="KW-0067">ATP-binding</keyword>
<dbReference type="InterPro" id="IPR017871">
    <property type="entry name" value="ABC_transporter-like_CS"/>
</dbReference>
<dbReference type="GO" id="GO:0015658">
    <property type="term" value="F:branched-chain amino acid transmembrane transporter activity"/>
    <property type="evidence" value="ECO:0007669"/>
    <property type="project" value="TreeGrafter"/>
</dbReference>
<dbReference type="Pfam" id="PF00005">
    <property type="entry name" value="ABC_tran"/>
    <property type="match status" value="1"/>
</dbReference>
<dbReference type="PANTHER" id="PTHR43820">
    <property type="entry name" value="HIGH-AFFINITY BRANCHED-CHAIN AMINO ACID TRANSPORT ATP-BINDING PROTEIN LIVF"/>
    <property type="match status" value="1"/>
</dbReference>
<dbReference type="GO" id="GO:0015807">
    <property type="term" value="P:L-amino acid transport"/>
    <property type="evidence" value="ECO:0007669"/>
    <property type="project" value="TreeGrafter"/>
</dbReference>
<feature type="region of interest" description="Disordered" evidence="6">
    <location>
        <begin position="209"/>
        <end position="228"/>
    </location>
</feature>
<dbReference type="GeneID" id="95352334"/>
<evidence type="ECO:0000256" key="2">
    <source>
        <dbReference type="ARBA" id="ARBA00022448"/>
    </source>
</evidence>
<reference evidence="8" key="1">
    <citation type="journal article" date="2014" name="Int. J. Syst. Evol. Microbiol.">
        <title>Complete genome sequence of Corynebacterium casei LMG S-19264T (=DSM 44701T), isolated from a smear-ripened cheese.</title>
        <authorList>
            <consortium name="US DOE Joint Genome Institute (JGI-PGF)"/>
            <person name="Walter F."/>
            <person name="Albersmeier A."/>
            <person name="Kalinowski J."/>
            <person name="Ruckert C."/>
        </authorList>
    </citation>
    <scope>NUCLEOTIDE SEQUENCE</scope>
    <source>
        <strain evidence="8">JCM 4646</strain>
    </source>
</reference>
<sequence length="228" mass="23509">MAVAVELRGVRVRYGLLEALHGVDLACPAGRVTVLLGRNGSGRTTVLRALAGDVPVSAGQVLREGRDVTALDAHRRAAAGSAYVPAERGVFGSLTVAQNLALSGDAPVDRWFPELARLLHRRADTLSGGEQQMVAVGRALAARPRLLLLDEPGRGLAPAVAARLHGALFELAAAGRTVVLAEQAPLPSLQRAAVVHVLRRGRVAFSGEPSELGPAGGAGGADRTGLSL</sequence>
<dbReference type="AlphaFoldDB" id="A0A919KMH0"/>
<dbReference type="GO" id="GO:0016887">
    <property type="term" value="F:ATP hydrolysis activity"/>
    <property type="evidence" value="ECO:0007669"/>
    <property type="project" value="InterPro"/>
</dbReference>
<name>A0A919KMH0_9ACTN</name>
<dbReference type="PROSITE" id="PS50893">
    <property type="entry name" value="ABC_TRANSPORTER_2"/>
    <property type="match status" value="1"/>
</dbReference>
<feature type="domain" description="ABC transporter" evidence="7">
    <location>
        <begin position="5"/>
        <end position="225"/>
    </location>
</feature>
<evidence type="ECO:0000256" key="1">
    <source>
        <dbReference type="ARBA" id="ARBA00005417"/>
    </source>
</evidence>
<dbReference type="PANTHER" id="PTHR43820:SF4">
    <property type="entry name" value="HIGH-AFFINITY BRANCHED-CHAIN AMINO ACID TRANSPORT ATP-BINDING PROTEIN LIVF"/>
    <property type="match status" value="1"/>
</dbReference>